<dbReference type="RefSeq" id="WP_346756291.1">
    <property type="nucleotide sequence ID" value="NZ_JAUJEB010000001.1"/>
</dbReference>
<protein>
    <submittedName>
        <fullName evidence="7">S8/S53 family peptidase</fullName>
        <ecNumber evidence="7">3.4.-.-</ecNumber>
    </submittedName>
</protein>
<evidence type="ECO:0000259" key="6">
    <source>
        <dbReference type="Pfam" id="PF00082"/>
    </source>
</evidence>
<dbReference type="InterPro" id="IPR000209">
    <property type="entry name" value="Peptidase_S8/S53_dom"/>
</dbReference>
<dbReference type="GO" id="GO:0016787">
    <property type="term" value="F:hydrolase activity"/>
    <property type="evidence" value="ECO:0007669"/>
    <property type="project" value="UniProtKB-KW"/>
</dbReference>
<accession>A0ABT8KZN8</accession>
<sequence>MGKRKINFEIFLTDNTNHRRNAKNEIKKRFRGKLKCLFNAENPLEEARFFQMAIRCDEREAWDIARSMIKIQGVLDVDPDVEDDSNNIPEVEDELTDGRPSPMWFHDNIKIKEAVRYALEAFEKGEGGFSGTATGIRMAQFDTGYTKHPEIREIRNELGYNYVYTLLDRIFSLFRGRPSERDALDRLRNFKPFKWAAHGTATAGVIIGRTTDGKSGDKEFPDRADGIFPYVDLIPYRISETIISFNCKMAHAAHQAIRDNCKIITMSHAGLLRKRSWREAVREAYEAGIIWVAAGGSHVPNFGKIWLYPARFPETIATSASTYENKPWEKTFSGKAIDISAPGFDMYIPFSRKKGKFKYRWSEGTSFSTPITAAAAAFWLAHHGENKLSSLYQKGWQRVEAFRKVLKDSSLKPEGWETDKYGEGILDVEQLLRTPLPPAETLRHVDAPQEAVEDLSSEEEFEEMITNKEITYLTCREKVCNKHHDDHGLYQQVMDSASEKTKVKISHVCDLEGEEKNEQLKQHVKAYAGRWGF</sequence>
<keyword evidence="3 5" id="KW-0378">Hydrolase</keyword>
<evidence type="ECO:0000313" key="7">
    <source>
        <dbReference type="EMBL" id="MDN5210954.1"/>
    </source>
</evidence>
<evidence type="ECO:0000256" key="4">
    <source>
        <dbReference type="ARBA" id="ARBA00022825"/>
    </source>
</evidence>
<evidence type="ECO:0000256" key="5">
    <source>
        <dbReference type="PROSITE-ProRule" id="PRU01240"/>
    </source>
</evidence>
<dbReference type="InterPro" id="IPR050131">
    <property type="entry name" value="Peptidase_S8_subtilisin-like"/>
</dbReference>
<feature type="active site" description="Charge relay system" evidence="5">
    <location>
        <position position="198"/>
    </location>
</feature>
<keyword evidence="8" id="KW-1185">Reference proteome</keyword>
<dbReference type="PROSITE" id="PS00138">
    <property type="entry name" value="SUBTILASE_SER"/>
    <property type="match status" value="1"/>
</dbReference>
<feature type="active site" description="Charge relay system" evidence="5">
    <location>
        <position position="366"/>
    </location>
</feature>
<organism evidence="7 8">
    <name type="scientific">Agaribacillus aureus</name>
    <dbReference type="NCBI Taxonomy" id="3051825"/>
    <lineage>
        <taxon>Bacteria</taxon>
        <taxon>Pseudomonadati</taxon>
        <taxon>Bacteroidota</taxon>
        <taxon>Cytophagia</taxon>
        <taxon>Cytophagales</taxon>
        <taxon>Splendidivirgaceae</taxon>
        <taxon>Agaribacillus</taxon>
    </lineage>
</organism>
<dbReference type="InterPro" id="IPR036852">
    <property type="entry name" value="Peptidase_S8/S53_dom_sf"/>
</dbReference>
<dbReference type="InterPro" id="IPR023828">
    <property type="entry name" value="Peptidase_S8_Ser-AS"/>
</dbReference>
<reference evidence="7" key="1">
    <citation type="submission" date="2023-06" db="EMBL/GenBank/DDBJ databases">
        <title>Genomic of Agaribacillus aureum.</title>
        <authorList>
            <person name="Wang G."/>
        </authorList>
    </citation>
    <scope>NUCLEOTIDE SEQUENCE</scope>
    <source>
        <strain evidence="7">BMA12</strain>
    </source>
</reference>
<comment type="caution">
    <text evidence="7">The sequence shown here is derived from an EMBL/GenBank/DDBJ whole genome shotgun (WGS) entry which is preliminary data.</text>
</comment>
<dbReference type="EC" id="3.4.-.-" evidence="7"/>
<keyword evidence="2 5" id="KW-0645">Protease</keyword>
<gene>
    <name evidence="7" type="ORF">QQ020_02805</name>
</gene>
<feature type="active site" description="Charge relay system" evidence="5">
    <location>
        <position position="142"/>
    </location>
</feature>
<name>A0ABT8KZN8_9BACT</name>
<dbReference type="SUPFAM" id="SSF52743">
    <property type="entry name" value="Subtilisin-like"/>
    <property type="match status" value="1"/>
</dbReference>
<feature type="domain" description="Peptidase S8/S53" evidence="6">
    <location>
        <begin position="194"/>
        <end position="389"/>
    </location>
</feature>
<dbReference type="Pfam" id="PF00082">
    <property type="entry name" value="Peptidase_S8"/>
    <property type="match status" value="1"/>
</dbReference>
<dbReference type="CDD" id="cd00306">
    <property type="entry name" value="Peptidases_S8_S53"/>
    <property type="match status" value="1"/>
</dbReference>
<dbReference type="PROSITE" id="PS51892">
    <property type="entry name" value="SUBTILASE"/>
    <property type="match status" value="1"/>
</dbReference>
<proteinExistence type="inferred from homology"/>
<dbReference type="Gene3D" id="3.40.50.200">
    <property type="entry name" value="Peptidase S8/S53 domain"/>
    <property type="match status" value="1"/>
</dbReference>
<dbReference type="PANTHER" id="PTHR43806:SF11">
    <property type="entry name" value="CEREVISIN-RELATED"/>
    <property type="match status" value="1"/>
</dbReference>
<evidence type="ECO:0000256" key="2">
    <source>
        <dbReference type="ARBA" id="ARBA00022670"/>
    </source>
</evidence>
<evidence type="ECO:0000256" key="1">
    <source>
        <dbReference type="ARBA" id="ARBA00011073"/>
    </source>
</evidence>
<dbReference type="Proteomes" id="UP001172083">
    <property type="component" value="Unassembled WGS sequence"/>
</dbReference>
<evidence type="ECO:0000256" key="3">
    <source>
        <dbReference type="ARBA" id="ARBA00022801"/>
    </source>
</evidence>
<comment type="similarity">
    <text evidence="1 5">Belongs to the peptidase S8 family.</text>
</comment>
<dbReference type="EMBL" id="JAUJEB010000001">
    <property type="protein sequence ID" value="MDN5210954.1"/>
    <property type="molecule type" value="Genomic_DNA"/>
</dbReference>
<evidence type="ECO:0000313" key="8">
    <source>
        <dbReference type="Proteomes" id="UP001172083"/>
    </source>
</evidence>
<keyword evidence="4 5" id="KW-0720">Serine protease</keyword>
<dbReference type="PANTHER" id="PTHR43806">
    <property type="entry name" value="PEPTIDASE S8"/>
    <property type="match status" value="1"/>
</dbReference>